<name>A0A7K0KD94_9BACT</name>
<evidence type="ECO:0000256" key="1">
    <source>
        <dbReference type="SAM" id="Phobius"/>
    </source>
</evidence>
<dbReference type="RefSeq" id="WP_154532985.1">
    <property type="nucleotide sequence ID" value="NZ_VUNG01000002.1"/>
</dbReference>
<accession>A0A7K0KD94</accession>
<comment type="caution">
    <text evidence="2">The sequence shown here is derived from an EMBL/GenBank/DDBJ whole genome shotgun (WGS) entry which is preliminary data.</text>
</comment>
<keyword evidence="1" id="KW-0812">Transmembrane</keyword>
<keyword evidence="3" id="KW-1185">Reference proteome</keyword>
<reference evidence="2 3" key="1">
    <citation type="submission" date="2019-08" db="EMBL/GenBank/DDBJ databases">
        <title>In-depth cultivation of the pig gut microbiome towards novel bacterial diversity and tailored functional studies.</title>
        <authorList>
            <person name="Wylensek D."/>
            <person name="Hitch T.C.A."/>
            <person name="Clavel T."/>
        </authorList>
    </citation>
    <scope>NUCLEOTIDE SEQUENCE [LARGE SCALE GENOMIC DNA]</scope>
    <source>
        <strain evidence="2 3">LKV-178-WT-2A</strain>
    </source>
</reference>
<dbReference type="Proteomes" id="UP000438914">
    <property type="component" value="Unassembled WGS sequence"/>
</dbReference>
<keyword evidence="1" id="KW-1133">Transmembrane helix</keyword>
<dbReference type="AlphaFoldDB" id="A0A7K0KD94"/>
<proteinExistence type="predicted"/>
<evidence type="ECO:0000313" key="2">
    <source>
        <dbReference type="EMBL" id="MST83425.1"/>
    </source>
</evidence>
<keyword evidence="1" id="KW-0472">Membrane</keyword>
<dbReference type="EMBL" id="VUNG01000002">
    <property type="protein sequence ID" value="MST83425.1"/>
    <property type="molecule type" value="Genomic_DNA"/>
</dbReference>
<sequence length="74" mass="8225">MVTQKETREKERSSRESLGKFFYDLAKATFTIMVLTNSIALFISTNYVLAGIFIAVGLTSTAVLARIGYSIIKK</sequence>
<protein>
    <submittedName>
        <fullName evidence="2">Uncharacterized protein</fullName>
    </submittedName>
</protein>
<feature type="transmembrane region" description="Helical" evidence="1">
    <location>
        <begin position="49"/>
        <end position="69"/>
    </location>
</feature>
<dbReference type="InterPro" id="IPR046568">
    <property type="entry name" value="DUF6722"/>
</dbReference>
<organism evidence="2 3">
    <name type="scientific">Hallella mizrahii</name>
    <dbReference type="NCBI Taxonomy" id="2606637"/>
    <lineage>
        <taxon>Bacteria</taxon>
        <taxon>Pseudomonadati</taxon>
        <taxon>Bacteroidota</taxon>
        <taxon>Bacteroidia</taxon>
        <taxon>Bacteroidales</taxon>
        <taxon>Prevotellaceae</taxon>
        <taxon>Hallella</taxon>
    </lineage>
</organism>
<dbReference type="Pfam" id="PF20482">
    <property type="entry name" value="DUF6722"/>
    <property type="match status" value="1"/>
</dbReference>
<feature type="transmembrane region" description="Helical" evidence="1">
    <location>
        <begin position="21"/>
        <end position="43"/>
    </location>
</feature>
<evidence type="ECO:0000313" key="3">
    <source>
        <dbReference type="Proteomes" id="UP000438914"/>
    </source>
</evidence>
<gene>
    <name evidence="2" type="ORF">FYJ73_01785</name>
</gene>